<organism evidence="2 3">
    <name type="scientific">Orchesella cincta</name>
    <name type="common">Springtail</name>
    <name type="synonym">Podura cincta</name>
    <dbReference type="NCBI Taxonomy" id="48709"/>
    <lineage>
        <taxon>Eukaryota</taxon>
        <taxon>Metazoa</taxon>
        <taxon>Ecdysozoa</taxon>
        <taxon>Arthropoda</taxon>
        <taxon>Hexapoda</taxon>
        <taxon>Collembola</taxon>
        <taxon>Entomobryomorpha</taxon>
        <taxon>Entomobryoidea</taxon>
        <taxon>Orchesellidae</taxon>
        <taxon>Orchesellinae</taxon>
        <taxon>Orchesella</taxon>
    </lineage>
</organism>
<sequence length="382" mass="44331">MGEDIAARVLANLLSMRISETPALPFYQRGAPENPPPPPPPPVPEPAKPKPKVQRKPVCSAELHKPFRLYMDPCLTCKTFCNCYHTHDPKPPSVIVRSVDHHLVRLSGWMVRSSQTLMALKNAALLNNAGGGAALEEEKVFVVSDDNNVRSGIKYFVGNECPGEVDTLTGKDECLVEYEDRVLVLFDINSNRPTLGITQDMLLKVDNYVCSHLEEVDRRVESKLKFRRFLDESGHVEVADADEWFTFKYEDWEEEFFNVDSLTFYTLAQASHELQIWDLFWATQKWTILNRGYPIRMVNGLYDLMVDPDYMNDDRKNIFGLYNTKYHVYNPTIRTPKRRCKRSRVFDDKDFFLPNFVAKWWTLKWIDSSDRSMHPWIARNNN</sequence>
<comment type="caution">
    <text evidence="2">The sequence shown here is derived from an EMBL/GenBank/DDBJ whole genome shotgun (WGS) entry which is preliminary data.</text>
</comment>
<dbReference type="OMA" id="HELMIFD"/>
<evidence type="ECO:0000313" key="2">
    <source>
        <dbReference type="EMBL" id="ODN00327.1"/>
    </source>
</evidence>
<evidence type="ECO:0000256" key="1">
    <source>
        <dbReference type="SAM" id="MobiDB-lite"/>
    </source>
</evidence>
<proteinExistence type="predicted"/>
<dbReference type="AlphaFoldDB" id="A0A1D2N4X0"/>
<dbReference type="EMBL" id="LJIJ01000214">
    <property type="protein sequence ID" value="ODN00327.1"/>
    <property type="molecule type" value="Genomic_DNA"/>
</dbReference>
<protein>
    <submittedName>
        <fullName evidence="2">Uncharacterized protein</fullName>
    </submittedName>
</protein>
<gene>
    <name evidence="2" type="ORF">Ocin01_06365</name>
</gene>
<feature type="compositionally biased region" description="Pro residues" evidence="1">
    <location>
        <begin position="33"/>
        <end position="46"/>
    </location>
</feature>
<keyword evidence="3" id="KW-1185">Reference proteome</keyword>
<dbReference type="Proteomes" id="UP000094527">
    <property type="component" value="Unassembled WGS sequence"/>
</dbReference>
<feature type="region of interest" description="Disordered" evidence="1">
    <location>
        <begin position="25"/>
        <end position="56"/>
    </location>
</feature>
<name>A0A1D2N4X0_ORCCI</name>
<accession>A0A1D2N4X0</accession>
<evidence type="ECO:0000313" key="3">
    <source>
        <dbReference type="Proteomes" id="UP000094527"/>
    </source>
</evidence>
<reference evidence="2 3" key="1">
    <citation type="journal article" date="2016" name="Genome Biol. Evol.">
        <title>Gene Family Evolution Reflects Adaptation to Soil Environmental Stressors in the Genome of the Collembolan Orchesella cincta.</title>
        <authorList>
            <person name="Faddeeva-Vakhrusheva A."/>
            <person name="Derks M.F."/>
            <person name="Anvar S.Y."/>
            <person name="Agamennone V."/>
            <person name="Suring W."/>
            <person name="Smit S."/>
            <person name="van Straalen N.M."/>
            <person name="Roelofs D."/>
        </authorList>
    </citation>
    <scope>NUCLEOTIDE SEQUENCE [LARGE SCALE GENOMIC DNA]</scope>
    <source>
        <tissue evidence="2">Mixed pool</tissue>
    </source>
</reference>